<feature type="transmembrane region" description="Helical" evidence="7">
    <location>
        <begin position="314"/>
        <end position="336"/>
    </location>
</feature>
<dbReference type="STRING" id="68895.RR42_m2835"/>
<feature type="transmembrane region" description="Helical" evidence="7">
    <location>
        <begin position="33"/>
        <end position="50"/>
    </location>
</feature>
<feature type="transmembrane region" description="Helical" evidence="7">
    <location>
        <begin position="348"/>
        <end position="369"/>
    </location>
</feature>
<dbReference type="Pfam" id="PF00999">
    <property type="entry name" value="Na_H_Exchanger"/>
    <property type="match status" value="1"/>
</dbReference>
<evidence type="ECO:0000256" key="1">
    <source>
        <dbReference type="ARBA" id="ARBA00004141"/>
    </source>
</evidence>
<sequence length="412" mass="43198">MHHATPLISTIVGGLVLAFILGALANRLKLPPLIGYLCAGIVVGPYTPGYTADQALAPELAELGVILLMFGVGLHFSLKDLMAVKTIAIPGAVVQIGIATLLGMGAAWGFGWEWGPGLVFGLALSVASTVVLLKALQERELVESPQGRIAVGWLIVEDLAMVLTLVLLPALAGLLTPSADGAASGAAAPDSGDIVFAVFATLGKVAAFVAVMLVIGRRFIPWMLERIVWTGSRELFRLAVLATALGVAFGAYSLFGVSFALGAFFAGMVLAESEFSHRAAEESLPLRDAFAVLFFVSVGMLFNPMVLINDPWGVLATLFIIVVGKSLAALCIVRVFGHSTRTGMTIAVSLAQIGEFSFILAGLGVYLKILPERGHALILAGALLSIVLNPLLFHLLDRYTAKHAGEADPHPA</sequence>
<evidence type="ECO:0000256" key="7">
    <source>
        <dbReference type="SAM" id="Phobius"/>
    </source>
</evidence>
<evidence type="ECO:0000256" key="6">
    <source>
        <dbReference type="ARBA" id="ARBA00023136"/>
    </source>
</evidence>
<dbReference type="KEGG" id="cbw:RR42_m2835"/>
<feature type="transmembrane region" description="Helical" evidence="7">
    <location>
        <begin position="56"/>
        <end position="76"/>
    </location>
</feature>
<dbReference type="RefSeq" id="WP_082054901.1">
    <property type="nucleotide sequence ID" value="NZ_CP010536.1"/>
</dbReference>
<feature type="transmembrane region" description="Helical" evidence="7">
    <location>
        <begin position="375"/>
        <end position="396"/>
    </location>
</feature>
<feature type="transmembrane region" description="Helical" evidence="7">
    <location>
        <begin position="235"/>
        <end position="253"/>
    </location>
</feature>
<keyword evidence="5 7" id="KW-1133">Transmembrane helix</keyword>
<comment type="similarity">
    <text evidence="2">Belongs to the monovalent cation:proton antiporter 2 (CPA2) transporter (TC 2.A.37) family.</text>
</comment>
<evidence type="ECO:0000259" key="8">
    <source>
        <dbReference type="Pfam" id="PF00999"/>
    </source>
</evidence>
<dbReference type="PANTHER" id="PTHR42751:SF1">
    <property type="entry name" value="CATION_PROTON ANTIPORTER YBAL-RELATED"/>
    <property type="match status" value="1"/>
</dbReference>
<dbReference type="GO" id="GO:1902600">
    <property type="term" value="P:proton transmembrane transport"/>
    <property type="evidence" value="ECO:0007669"/>
    <property type="project" value="InterPro"/>
</dbReference>
<keyword evidence="10" id="KW-1185">Reference proteome</keyword>
<accession>A0A0C4Y4F8</accession>
<feature type="transmembrane region" description="Helical" evidence="7">
    <location>
        <begin position="6"/>
        <end position="26"/>
    </location>
</feature>
<dbReference type="NCBIfam" id="NF007950">
    <property type="entry name" value="PRK10669.1"/>
    <property type="match status" value="1"/>
</dbReference>
<feature type="transmembrane region" description="Helical" evidence="7">
    <location>
        <begin position="117"/>
        <end position="137"/>
    </location>
</feature>
<reference evidence="9 10" key="1">
    <citation type="journal article" date="2015" name="Genome Announc.">
        <title>Complete Genome Sequence of Cupriavidus basilensis 4G11, Isolated from the Oak Ridge Field Research Center Site.</title>
        <authorList>
            <person name="Ray J."/>
            <person name="Waters R.J."/>
            <person name="Skerker J.M."/>
            <person name="Kuehl J.V."/>
            <person name="Price M.N."/>
            <person name="Huang J."/>
            <person name="Chakraborty R."/>
            <person name="Arkin A.P."/>
            <person name="Deutschbauer A."/>
        </authorList>
    </citation>
    <scope>NUCLEOTIDE SEQUENCE [LARGE SCALE GENOMIC DNA]</scope>
    <source>
        <strain evidence="9">4G11</strain>
    </source>
</reference>
<evidence type="ECO:0000256" key="2">
    <source>
        <dbReference type="ARBA" id="ARBA00005551"/>
    </source>
</evidence>
<dbReference type="GO" id="GO:0015297">
    <property type="term" value="F:antiporter activity"/>
    <property type="evidence" value="ECO:0007669"/>
    <property type="project" value="InterPro"/>
</dbReference>
<dbReference type="AlphaFoldDB" id="A0A0C4Y4F8"/>
<feature type="domain" description="Cation/H+ exchanger transmembrane" evidence="8">
    <location>
        <begin position="16"/>
        <end position="393"/>
    </location>
</feature>
<dbReference type="InterPro" id="IPR006153">
    <property type="entry name" value="Cation/H_exchanger_TM"/>
</dbReference>
<keyword evidence="4 7" id="KW-0812">Transmembrane</keyword>
<dbReference type="EMBL" id="CP010536">
    <property type="protein sequence ID" value="AJG20212.1"/>
    <property type="molecule type" value="Genomic_DNA"/>
</dbReference>
<keyword evidence="3" id="KW-0813">Transport</keyword>
<evidence type="ECO:0000256" key="5">
    <source>
        <dbReference type="ARBA" id="ARBA00022989"/>
    </source>
</evidence>
<feature type="transmembrane region" description="Helical" evidence="7">
    <location>
        <begin position="194"/>
        <end position="215"/>
    </location>
</feature>
<dbReference type="Gene3D" id="1.20.1530.20">
    <property type="match status" value="1"/>
</dbReference>
<proteinExistence type="inferred from homology"/>
<dbReference type="Proteomes" id="UP000031843">
    <property type="component" value="Chromosome main"/>
</dbReference>
<evidence type="ECO:0000313" key="9">
    <source>
        <dbReference type="EMBL" id="AJG20212.1"/>
    </source>
</evidence>
<feature type="transmembrane region" description="Helical" evidence="7">
    <location>
        <begin position="149"/>
        <end position="174"/>
    </location>
</feature>
<feature type="transmembrane region" description="Helical" evidence="7">
    <location>
        <begin position="88"/>
        <end position="111"/>
    </location>
</feature>
<dbReference type="OrthoDB" id="9781411at2"/>
<evidence type="ECO:0000256" key="4">
    <source>
        <dbReference type="ARBA" id="ARBA00022692"/>
    </source>
</evidence>
<comment type="subcellular location">
    <subcellularLocation>
        <location evidence="1">Membrane</location>
        <topology evidence="1">Multi-pass membrane protein</topology>
    </subcellularLocation>
</comment>
<protein>
    <submittedName>
        <fullName evidence="9">TrkA-N:Sodium/hydrogen exchanger</fullName>
    </submittedName>
</protein>
<feature type="transmembrane region" description="Helical" evidence="7">
    <location>
        <begin position="289"/>
        <end position="308"/>
    </location>
</feature>
<dbReference type="PANTHER" id="PTHR42751">
    <property type="entry name" value="SODIUM/HYDROGEN EXCHANGER FAMILY/TRKA DOMAIN PROTEIN"/>
    <property type="match status" value="1"/>
</dbReference>
<evidence type="ECO:0000256" key="3">
    <source>
        <dbReference type="ARBA" id="ARBA00022448"/>
    </source>
</evidence>
<organism evidence="9 10">
    <name type="scientific">Cupriavidus basilensis</name>
    <dbReference type="NCBI Taxonomy" id="68895"/>
    <lineage>
        <taxon>Bacteria</taxon>
        <taxon>Pseudomonadati</taxon>
        <taxon>Pseudomonadota</taxon>
        <taxon>Betaproteobacteria</taxon>
        <taxon>Burkholderiales</taxon>
        <taxon>Burkholderiaceae</taxon>
        <taxon>Cupriavidus</taxon>
    </lineage>
</organism>
<gene>
    <name evidence="9" type="ORF">RR42_m2835</name>
</gene>
<dbReference type="GO" id="GO:0016020">
    <property type="term" value="C:membrane"/>
    <property type="evidence" value="ECO:0007669"/>
    <property type="project" value="UniProtKB-SubCell"/>
</dbReference>
<name>A0A0C4Y4F8_9BURK</name>
<evidence type="ECO:0000313" key="10">
    <source>
        <dbReference type="Proteomes" id="UP000031843"/>
    </source>
</evidence>
<dbReference type="InterPro" id="IPR038770">
    <property type="entry name" value="Na+/solute_symporter_sf"/>
</dbReference>
<keyword evidence="6 7" id="KW-0472">Membrane</keyword>